<evidence type="ECO:0000313" key="1">
    <source>
        <dbReference type="EMBL" id="KAA6322963.1"/>
    </source>
</evidence>
<protein>
    <submittedName>
        <fullName evidence="1">Uncharacterized protein</fullName>
    </submittedName>
</protein>
<dbReference type="EMBL" id="SNRY01002913">
    <property type="protein sequence ID" value="KAA6322963.1"/>
    <property type="molecule type" value="Genomic_DNA"/>
</dbReference>
<name>A0A5J4QQN3_9ZZZZ</name>
<sequence>MKACGFQLMIGIIFLLGVFSCNSKPKDRLTDTPTSGSIGIAV</sequence>
<comment type="caution">
    <text evidence="1">The sequence shown here is derived from an EMBL/GenBank/DDBJ whole genome shotgun (WGS) entry which is preliminary data.</text>
</comment>
<accession>A0A5J4QQN3</accession>
<reference evidence="1" key="1">
    <citation type="submission" date="2019-03" db="EMBL/GenBank/DDBJ databases">
        <title>Single cell metagenomics reveals metabolic interactions within the superorganism composed of flagellate Streblomastix strix and complex community of Bacteroidetes bacteria on its surface.</title>
        <authorList>
            <person name="Treitli S.C."/>
            <person name="Kolisko M."/>
            <person name="Husnik F."/>
            <person name="Keeling P."/>
            <person name="Hampl V."/>
        </authorList>
    </citation>
    <scope>NUCLEOTIDE SEQUENCE</scope>
    <source>
        <strain evidence="1">STM</strain>
    </source>
</reference>
<dbReference type="PROSITE" id="PS51257">
    <property type="entry name" value="PROKAR_LIPOPROTEIN"/>
    <property type="match status" value="1"/>
</dbReference>
<organism evidence="1">
    <name type="scientific">termite gut metagenome</name>
    <dbReference type="NCBI Taxonomy" id="433724"/>
    <lineage>
        <taxon>unclassified sequences</taxon>
        <taxon>metagenomes</taxon>
        <taxon>organismal metagenomes</taxon>
    </lineage>
</organism>
<proteinExistence type="predicted"/>
<feature type="non-terminal residue" evidence="1">
    <location>
        <position position="42"/>
    </location>
</feature>
<gene>
    <name evidence="1" type="ORF">EZS27_027545</name>
</gene>
<dbReference type="AlphaFoldDB" id="A0A5J4QQN3"/>